<dbReference type="PANTHER" id="PTHR30199:SF0">
    <property type="entry name" value="INNER MEMBRANE PROTEIN YDCO"/>
    <property type="match status" value="1"/>
</dbReference>
<feature type="transmembrane region" description="Helical" evidence="1">
    <location>
        <begin position="341"/>
        <end position="363"/>
    </location>
</feature>
<dbReference type="Proteomes" id="UP000540506">
    <property type="component" value="Unassembled WGS sequence"/>
</dbReference>
<accession>A0A7W7VVL8</accession>
<dbReference type="AlphaFoldDB" id="A0A7W7VVL8"/>
<organism evidence="2 3">
    <name type="scientific">Kitasatospora kifunensis</name>
    <name type="common">Streptomyces kifunensis</name>
    <dbReference type="NCBI Taxonomy" id="58351"/>
    <lineage>
        <taxon>Bacteria</taxon>
        <taxon>Bacillati</taxon>
        <taxon>Actinomycetota</taxon>
        <taxon>Actinomycetes</taxon>
        <taxon>Kitasatosporales</taxon>
        <taxon>Streptomycetaceae</taxon>
        <taxon>Kitasatospora</taxon>
    </lineage>
</organism>
<sequence length="423" mass="42280">MAEHRILDASADLVADSSPPAYSLRRDVSFSALLAGLIAVVVCYSGPLVVVLAAARAGHLDQAHTASWIWAISIGSGATSLLLSWRTRLPVITAWSTPGTALLVSSLGAYSYPEAIGAYLVSGVAVTVLGVTGLFGRLVRAIPSGVVNAMLAGILFSFGTEIFTSLHTAPAVVLAALAVYLTAKRLLPRYAVPAALLVGAGAAALTVGLPLNLGHGGLTHPVLTMPAFGGAALVGLALPLTLVALASQNAPGLGVLRGFGYQPDDRLLVGATGAASILLAPFGGPGVNVAAITAAICAGPESHPQPRRRYPAGMSIGVLYLLVGCFSGVLVSLFAGLPAALVAVVGGVALIGAFQGSLAAALADERGREAAAVTFLATTSGMTLFGVGAAFWGLLLGIGTQLILTGRTDRAGGTGATGARKPG</sequence>
<dbReference type="RefSeq" id="WP_184936454.1">
    <property type="nucleotide sequence ID" value="NZ_JACHJV010000001.1"/>
</dbReference>
<dbReference type="GO" id="GO:0005886">
    <property type="term" value="C:plasma membrane"/>
    <property type="evidence" value="ECO:0007669"/>
    <property type="project" value="TreeGrafter"/>
</dbReference>
<keyword evidence="3" id="KW-1185">Reference proteome</keyword>
<gene>
    <name evidence="2" type="ORF">FHR34_003515</name>
</gene>
<feature type="transmembrane region" description="Helical" evidence="1">
    <location>
        <begin position="317"/>
        <end position="335"/>
    </location>
</feature>
<feature type="transmembrane region" description="Helical" evidence="1">
    <location>
        <begin position="142"/>
        <end position="159"/>
    </location>
</feature>
<name>A0A7W7VVL8_KITKI</name>
<keyword evidence="1" id="KW-0812">Transmembrane</keyword>
<dbReference type="GO" id="GO:0042925">
    <property type="term" value="F:benzoate transmembrane transporter activity"/>
    <property type="evidence" value="ECO:0007669"/>
    <property type="project" value="InterPro"/>
</dbReference>
<feature type="transmembrane region" description="Helical" evidence="1">
    <location>
        <begin position="165"/>
        <end position="183"/>
    </location>
</feature>
<feature type="transmembrane region" description="Helical" evidence="1">
    <location>
        <begin position="116"/>
        <end position="135"/>
    </location>
</feature>
<dbReference type="EMBL" id="JACHJV010000001">
    <property type="protein sequence ID" value="MBB4924522.1"/>
    <property type="molecule type" value="Genomic_DNA"/>
</dbReference>
<feature type="transmembrane region" description="Helical" evidence="1">
    <location>
        <begin position="223"/>
        <end position="247"/>
    </location>
</feature>
<feature type="transmembrane region" description="Helical" evidence="1">
    <location>
        <begin position="92"/>
        <end position="110"/>
    </location>
</feature>
<feature type="transmembrane region" description="Helical" evidence="1">
    <location>
        <begin position="190"/>
        <end position="211"/>
    </location>
</feature>
<feature type="transmembrane region" description="Helical" evidence="1">
    <location>
        <begin position="32"/>
        <end position="55"/>
    </location>
</feature>
<keyword evidence="1" id="KW-1133">Transmembrane helix</keyword>
<keyword evidence="1" id="KW-0472">Membrane</keyword>
<dbReference type="NCBIfam" id="TIGR00843">
    <property type="entry name" value="benE"/>
    <property type="match status" value="1"/>
</dbReference>
<dbReference type="InterPro" id="IPR004711">
    <property type="entry name" value="Benzoate_Transporter"/>
</dbReference>
<feature type="transmembrane region" description="Helical" evidence="1">
    <location>
        <begin position="67"/>
        <end position="85"/>
    </location>
</feature>
<comment type="caution">
    <text evidence="2">The sequence shown here is derived from an EMBL/GenBank/DDBJ whole genome shotgun (WGS) entry which is preliminary data.</text>
</comment>
<dbReference type="PANTHER" id="PTHR30199">
    <property type="entry name" value="MFS FAMILY TRANSPORTER, PREDICTED SUBSTRATE BENZOATE"/>
    <property type="match status" value="1"/>
</dbReference>
<evidence type="ECO:0000256" key="1">
    <source>
        <dbReference type="SAM" id="Phobius"/>
    </source>
</evidence>
<feature type="transmembrane region" description="Helical" evidence="1">
    <location>
        <begin position="370"/>
        <end position="395"/>
    </location>
</feature>
<evidence type="ECO:0000313" key="3">
    <source>
        <dbReference type="Proteomes" id="UP000540506"/>
    </source>
</evidence>
<dbReference type="Pfam" id="PF03594">
    <property type="entry name" value="BenE"/>
    <property type="match status" value="1"/>
</dbReference>
<evidence type="ECO:0000313" key="2">
    <source>
        <dbReference type="EMBL" id="MBB4924522.1"/>
    </source>
</evidence>
<proteinExistence type="predicted"/>
<protein>
    <submittedName>
        <fullName evidence="2">Benzoate membrane transport protein</fullName>
    </submittedName>
</protein>
<reference evidence="2 3" key="1">
    <citation type="submission" date="2020-08" db="EMBL/GenBank/DDBJ databases">
        <title>Sequencing the genomes of 1000 actinobacteria strains.</title>
        <authorList>
            <person name="Klenk H.-P."/>
        </authorList>
    </citation>
    <scope>NUCLEOTIDE SEQUENCE [LARGE SCALE GENOMIC DNA]</scope>
    <source>
        <strain evidence="2 3">DSM 41654</strain>
    </source>
</reference>